<evidence type="ECO:0000259" key="7">
    <source>
        <dbReference type="PROSITE" id="PS51935"/>
    </source>
</evidence>
<proteinExistence type="inferred from homology"/>
<dbReference type="Proteomes" id="UP001595797">
    <property type="component" value="Unassembled WGS sequence"/>
</dbReference>
<dbReference type="Pfam" id="PF00877">
    <property type="entry name" value="NLPC_P60"/>
    <property type="match status" value="1"/>
</dbReference>
<gene>
    <name evidence="8" type="ORF">ACFPCS_02970</name>
</gene>
<evidence type="ECO:0000313" key="9">
    <source>
        <dbReference type="Proteomes" id="UP001595797"/>
    </source>
</evidence>
<keyword evidence="6" id="KW-0732">Signal</keyword>
<evidence type="ECO:0000256" key="5">
    <source>
        <dbReference type="SAM" id="MobiDB-lite"/>
    </source>
</evidence>
<dbReference type="InterPro" id="IPR000064">
    <property type="entry name" value="NLP_P60_dom"/>
</dbReference>
<keyword evidence="2" id="KW-0645">Protease</keyword>
<reference evidence="9" key="1">
    <citation type="journal article" date="2019" name="Int. J. Syst. Evol. Microbiol.">
        <title>The Global Catalogue of Microorganisms (GCM) 10K type strain sequencing project: providing services to taxonomists for standard genome sequencing and annotation.</title>
        <authorList>
            <consortium name="The Broad Institute Genomics Platform"/>
            <consortium name="The Broad Institute Genome Sequencing Center for Infectious Disease"/>
            <person name="Wu L."/>
            <person name="Ma J."/>
        </authorList>
    </citation>
    <scope>NUCLEOTIDE SEQUENCE [LARGE SCALE GENOMIC DNA]</scope>
    <source>
        <strain evidence="9">CGMCC 4.6946</strain>
    </source>
</reference>
<evidence type="ECO:0000256" key="3">
    <source>
        <dbReference type="ARBA" id="ARBA00022801"/>
    </source>
</evidence>
<keyword evidence="9" id="KW-1185">Reference proteome</keyword>
<dbReference type="PANTHER" id="PTHR47053:SF1">
    <property type="entry name" value="MUREIN DD-ENDOPEPTIDASE MEPH-RELATED"/>
    <property type="match status" value="1"/>
</dbReference>
<evidence type="ECO:0000256" key="1">
    <source>
        <dbReference type="ARBA" id="ARBA00007074"/>
    </source>
</evidence>
<dbReference type="InterPro" id="IPR038765">
    <property type="entry name" value="Papain-like_cys_pep_sf"/>
</dbReference>
<keyword evidence="3" id="KW-0378">Hydrolase</keyword>
<evidence type="ECO:0000256" key="4">
    <source>
        <dbReference type="ARBA" id="ARBA00022807"/>
    </source>
</evidence>
<feature type="domain" description="NlpC/P60" evidence="7">
    <location>
        <begin position="113"/>
        <end position="225"/>
    </location>
</feature>
<feature type="region of interest" description="Disordered" evidence="5">
    <location>
        <begin position="69"/>
        <end position="111"/>
    </location>
</feature>
<dbReference type="EMBL" id="JBHSIW010000004">
    <property type="protein sequence ID" value="MFC4902524.1"/>
    <property type="molecule type" value="Genomic_DNA"/>
</dbReference>
<dbReference type="SUPFAM" id="SSF54001">
    <property type="entry name" value="Cysteine proteinases"/>
    <property type="match status" value="1"/>
</dbReference>
<protein>
    <submittedName>
        <fullName evidence="8">C40 family peptidase</fullName>
    </submittedName>
</protein>
<dbReference type="PROSITE" id="PS51935">
    <property type="entry name" value="NLPC_P60"/>
    <property type="match status" value="1"/>
</dbReference>
<feature type="chain" id="PRO_5046635058" evidence="6">
    <location>
        <begin position="43"/>
        <end position="225"/>
    </location>
</feature>
<feature type="signal peptide" evidence="6">
    <location>
        <begin position="1"/>
        <end position="42"/>
    </location>
</feature>
<comment type="caution">
    <text evidence="8">The sequence shown here is derived from an EMBL/GenBank/DDBJ whole genome shotgun (WGS) entry which is preliminary data.</text>
</comment>
<sequence length="225" mass="22818">MPMFQRHTARHRAQTSSRLVRNTTLTVAAGAAVLGSITPAQAYAELPASSGTSYAAPVSAVATLATTTAPAPTTPAAPAAPVSETEAAPTPQTTSTSSLSTQSSNVSELTGDSTAAGGLVGTAMQGVGTGYVWGGTDFGAWDCSGFTQWVYAQNGIDLPRTSQQQWAAGTPTTNPQPGDLVVQNGGAHIGIYLGGGKMISALNPTQGTFVHSVDAMPTDGYVTFR</sequence>
<organism evidence="8 9">
    <name type="scientific">Kocuria oceani</name>
    <dbReference type="NCBI Taxonomy" id="988827"/>
    <lineage>
        <taxon>Bacteria</taxon>
        <taxon>Bacillati</taxon>
        <taxon>Actinomycetota</taxon>
        <taxon>Actinomycetes</taxon>
        <taxon>Micrococcales</taxon>
        <taxon>Micrococcaceae</taxon>
        <taxon>Kocuria</taxon>
    </lineage>
</organism>
<accession>A0ABV9TG09</accession>
<dbReference type="RefSeq" id="WP_277552352.1">
    <property type="nucleotide sequence ID" value="NZ_JARAMH010000027.1"/>
</dbReference>
<dbReference type="PANTHER" id="PTHR47053">
    <property type="entry name" value="MUREIN DD-ENDOPEPTIDASE MEPH-RELATED"/>
    <property type="match status" value="1"/>
</dbReference>
<dbReference type="InterPro" id="IPR051202">
    <property type="entry name" value="Peptidase_C40"/>
</dbReference>
<evidence type="ECO:0000256" key="2">
    <source>
        <dbReference type="ARBA" id="ARBA00022670"/>
    </source>
</evidence>
<dbReference type="Gene3D" id="3.90.1720.10">
    <property type="entry name" value="endopeptidase domain like (from Nostoc punctiforme)"/>
    <property type="match status" value="1"/>
</dbReference>
<keyword evidence="4" id="KW-0788">Thiol protease</keyword>
<name>A0ABV9TG09_9MICC</name>
<comment type="similarity">
    <text evidence="1">Belongs to the peptidase C40 family.</text>
</comment>
<evidence type="ECO:0000256" key="6">
    <source>
        <dbReference type="SAM" id="SignalP"/>
    </source>
</evidence>
<evidence type="ECO:0000313" key="8">
    <source>
        <dbReference type="EMBL" id="MFC4902524.1"/>
    </source>
</evidence>
<feature type="compositionally biased region" description="Low complexity" evidence="5">
    <location>
        <begin position="69"/>
        <end position="104"/>
    </location>
</feature>